<name>A0A0F9TTS2_9ZZZZ</name>
<dbReference type="EMBL" id="LAZR01000195">
    <property type="protein sequence ID" value="KKN82749.1"/>
    <property type="molecule type" value="Genomic_DNA"/>
</dbReference>
<organism evidence="1">
    <name type="scientific">marine sediment metagenome</name>
    <dbReference type="NCBI Taxonomy" id="412755"/>
    <lineage>
        <taxon>unclassified sequences</taxon>
        <taxon>metagenomes</taxon>
        <taxon>ecological metagenomes</taxon>
    </lineage>
</organism>
<sequence length="232" mass="26751">MEIKTITKNGLRFYQVGNKFFKSNTSVVGLLDKPAIQDWAIRQTVEWIVKQKQLDKETIAKALRYSKIRLNELGDKGTAKHKAAQKYLLTKEFDSKDKWIKMFIAWKEEVDFKTKPQFIERVIISESLKCAGRVDMLGTVFGEPMLIDIKTSSGIYLGHKIQVCGYKLMSGKQNLKLAILQIPRTGYKRTFHILSQVEEEFCSKIFLCLNKIFDCMLELGELKVDKAILDMV</sequence>
<evidence type="ECO:0000313" key="1">
    <source>
        <dbReference type="EMBL" id="KKN82749.1"/>
    </source>
</evidence>
<comment type="caution">
    <text evidence="1">The sequence shown here is derived from an EMBL/GenBank/DDBJ whole genome shotgun (WGS) entry which is preliminary data.</text>
</comment>
<evidence type="ECO:0008006" key="2">
    <source>
        <dbReference type="Google" id="ProtNLM"/>
    </source>
</evidence>
<reference evidence="1" key="1">
    <citation type="journal article" date="2015" name="Nature">
        <title>Complex archaea that bridge the gap between prokaryotes and eukaryotes.</title>
        <authorList>
            <person name="Spang A."/>
            <person name="Saw J.H."/>
            <person name="Jorgensen S.L."/>
            <person name="Zaremba-Niedzwiedzka K."/>
            <person name="Martijn J."/>
            <person name="Lind A.E."/>
            <person name="van Eijk R."/>
            <person name="Schleper C."/>
            <person name="Guy L."/>
            <person name="Ettema T.J."/>
        </authorList>
    </citation>
    <scope>NUCLEOTIDE SEQUENCE</scope>
</reference>
<proteinExistence type="predicted"/>
<accession>A0A0F9TTS2</accession>
<protein>
    <recommendedName>
        <fullName evidence="2">PD-(D/E)XK endonuclease-like domain-containing protein</fullName>
    </recommendedName>
</protein>
<dbReference type="AlphaFoldDB" id="A0A0F9TTS2"/>
<gene>
    <name evidence="1" type="ORF">LCGC14_0305730</name>
</gene>
<dbReference type="InterPro" id="IPR011604">
    <property type="entry name" value="PDDEXK-like_dom_sf"/>
</dbReference>
<dbReference type="Gene3D" id="3.90.320.10">
    <property type="match status" value="1"/>
</dbReference>